<dbReference type="InterPro" id="IPR021133">
    <property type="entry name" value="HEAT_type_2"/>
</dbReference>
<keyword evidence="12 21" id="KW-0648">Protein biosynthesis</keyword>
<keyword evidence="7" id="KW-0493">Microtubule</keyword>
<dbReference type="SUPFAM" id="SSF48371">
    <property type="entry name" value="ARM repeat"/>
    <property type="match status" value="2"/>
</dbReference>
<dbReference type="InterPro" id="IPR002942">
    <property type="entry name" value="S4_RNA-bd"/>
</dbReference>
<dbReference type="PROSITE" id="PS50077">
    <property type="entry name" value="HEAT_REPEAT"/>
    <property type="match status" value="1"/>
</dbReference>
<dbReference type="FunFam" id="3.40.50.620:FF:000158">
    <property type="entry name" value="Tyrosine--tRNA ligase"/>
    <property type="match status" value="1"/>
</dbReference>
<dbReference type="InterPro" id="IPR048491">
    <property type="entry name" value="XMAP215_CLASP_TOG"/>
</dbReference>
<keyword evidence="11 20" id="KW-0694">RNA-binding</keyword>
<evidence type="ECO:0000256" key="16">
    <source>
        <dbReference type="ARBA" id="ARBA00023212"/>
    </source>
</evidence>
<dbReference type="FunFam" id="1.25.10.10:FF:000155">
    <property type="entry name" value="Protein MOR1"/>
    <property type="match status" value="1"/>
</dbReference>
<keyword evidence="10 21" id="KW-0067">ATP-binding</keyword>
<dbReference type="EC" id="6.1.1.1" evidence="21"/>
<dbReference type="PRINTS" id="PR01040">
    <property type="entry name" value="TRNASYNTHTYR"/>
</dbReference>
<name>A0A803PS41_CANSA</name>
<evidence type="ECO:0000256" key="15">
    <source>
        <dbReference type="ARBA" id="ARBA00023146"/>
    </source>
</evidence>
<dbReference type="FunFam" id="3.10.290.10:FF:000014">
    <property type="entry name" value="Tyrosine--tRNA ligase"/>
    <property type="match status" value="1"/>
</dbReference>
<dbReference type="InterPro" id="IPR045110">
    <property type="entry name" value="XMAP215"/>
</dbReference>
<dbReference type="Pfam" id="PF12348">
    <property type="entry name" value="CLASP_N"/>
    <property type="match status" value="1"/>
</dbReference>
<dbReference type="EMBL" id="UZAU01000409">
    <property type="status" value="NOT_ANNOTATED_CDS"/>
    <property type="molecule type" value="Genomic_DNA"/>
</dbReference>
<reference evidence="26" key="2">
    <citation type="submission" date="2021-03" db="UniProtKB">
        <authorList>
            <consortium name="EnsemblPlants"/>
        </authorList>
    </citation>
    <scope>IDENTIFICATION</scope>
</reference>
<evidence type="ECO:0000313" key="27">
    <source>
        <dbReference type="Proteomes" id="UP000596661"/>
    </source>
</evidence>
<dbReference type="GO" id="GO:0005739">
    <property type="term" value="C:mitochondrion"/>
    <property type="evidence" value="ECO:0007669"/>
    <property type="project" value="UniProtKB-SubCell"/>
</dbReference>
<feature type="compositionally biased region" description="Low complexity" evidence="23">
    <location>
        <begin position="555"/>
        <end position="565"/>
    </location>
</feature>
<evidence type="ECO:0000256" key="9">
    <source>
        <dbReference type="ARBA" id="ARBA00022741"/>
    </source>
</evidence>
<keyword evidence="13" id="KW-0809">Transit peptide</keyword>
<dbReference type="GO" id="GO:0061863">
    <property type="term" value="F:microtubule plus end polymerase"/>
    <property type="evidence" value="ECO:0007669"/>
    <property type="project" value="InterPro"/>
</dbReference>
<comment type="similarity">
    <text evidence="17">Belongs to the TOG/XMAP215 family.</text>
</comment>
<evidence type="ECO:0000256" key="10">
    <source>
        <dbReference type="ARBA" id="ARBA00022840"/>
    </source>
</evidence>
<dbReference type="GO" id="GO:0048608">
    <property type="term" value="P:reproductive structure development"/>
    <property type="evidence" value="ECO:0007669"/>
    <property type="project" value="UniProtKB-ARBA"/>
</dbReference>
<dbReference type="InterPro" id="IPR034085">
    <property type="entry name" value="TOG"/>
</dbReference>
<feature type="repeat" description="HEAT" evidence="19">
    <location>
        <begin position="447"/>
        <end position="485"/>
    </location>
</feature>
<dbReference type="GO" id="GO:0005524">
    <property type="term" value="F:ATP binding"/>
    <property type="evidence" value="ECO:0007669"/>
    <property type="project" value="UniProtKB-KW"/>
</dbReference>
<evidence type="ECO:0000256" key="3">
    <source>
        <dbReference type="ARBA" id="ARBA00004245"/>
    </source>
</evidence>
<dbReference type="GO" id="GO:0030951">
    <property type="term" value="P:establishment or maintenance of microtubule cytoskeleton polarity"/>
    <property type="evidence" value="ECO:0007669"/>
    <property type="project" value="InterPro"/>
</dbReference>
<feature type="coiled-coil region" evidence="22">
    <location>
        <begin position="1271"/>
        <end position="1298"/>
    </location>
</feature>
<feature type="domain" description="TOG" evidence="25">
    <location>
        <begin position="590"/>
        <end position="824"/>
    </location>
</feature>
<keyword evidence="27" id="KW-1185">Reference proteome</keyword>
<evidence type="ECO:0000256" key="2">
    <source>
        <dbReference type="ARBA" id="ARBA00004173"/>
    </source>
</evidence>
<dbReference type="InterPro" id="IPR016024">
    <property type="entry name" value="ARM-type_fold"/>
</dbReference>
<evidence type="ECO:0000259" key="24">
    <source>
        <dbReference type="SMART" id="SM00363"/>
    </source>
</evidence>
<dbReference type="HAMAP" id="MF_02006">
    <property type="entry name" value="Tyr_tRNA_synth_type1"/>
    <property type="match status" value="1"/>
</dbReference>
<dbReference type="CDD" id="cd00165">
    <property type="entry name" value="S4"/>
    <property type="match status" value="1"/>
</dbReference>
<accession>A0A803PS41</accession>
<sequence length="2394" mass="263581">MSSEEEKLLKEAKKLPWEDRLFHKNWKVRNEANIDLASLCDSITDPKDARLREFGHFFRKTVVDSNAPVQEKALDALIAYLRAADADAGRYGKEVCDAVVAKCLTGRPKTVEKAQAIFMLWIELEAVEPFLDAMEKAIKAKVAKAVVPAIDVMFQALSEFGAKVVPPKRILKMLPELFDHQDQNVRASSKGLTLELCRWIGKDPVKSILFEKMRDTMKKELEAELVNVTGGAKPCRKIRSEQDKEPEKEVVSEVVGAGPSEESTADAPQEIDEYDLVDPVDILAPLEKSGFWDGLKATKWSERKEAVAELTKLASTKKIAPGDFSEICRSLKKLVTDVNIAVAVEAIQAIGNLARGLRTNFSASSRFLLPVLLEKLKEKKPTSTEALNQSLQAMHTAGCLSLADIVEDIKTAVKNKVPLVRSSTLNWVTFCIETSNKAVILKVHKDYVPILMECLNDGTPDVRDAAFSALSAIAKLVGMRPLERSLEKLDDVRRKKLSEMIAGSEGGASTNTGSAVQTSGTTSSSHEASDTSFVKKSAASMLSGKRPVQAAATNKKGASAKAGVSKKSDAPAQAKSSKSAEAPEDVEPSEMGLEEIESRLGSLVQADTISQLKSTVWKERLEAITSFKQQVESLSDLDHWVELLIRLLCAVPGWSEKNVQVQQQAIEVITFIASSSTKFPKKCVVLCLLGISERVADIKTRAHAMKCLTTFCEAVGPGFIFERLYKILKEHKNPKVLSEGLLWMVSAVEDFGITHLKLKDLIDFCKDTGLQSSAAATRNASVKLLGVLHKFVGPDIKGFLSDVKPALLSALDTEYEKNPFEGAAAAPKRTIKSAEATSASSGGLDGLPREDISGKITPTLLKGLESTDWKARLESIEAVNKVLEEANKRIQPNGTAELFGALRGRLGDSNKNLVMATLTCIGNVAVAMGPAVEKASKGILADVLKCLGDNKKHMRECTLNTLDSWLSAVHLDKMVPYIAGAWTDAKLGAEGRKDLFEWLSKQLSGLTEFPDAVQLLKPASSALTDKSSDVRKAAETCIAEILRVCTQETVEKLVRDTQGPALALVHERLKPGGAFQESFESAKTISAPASKTLSKVGKSTSNGVLKHGSKAASSRTAGTKALKSESSMSVQDIAVQSQALLNIKDSNKEERERLVVRRFKFEDPRIEQIQDLENDLMKYFREDLHRRLLSTDFKKQIDGLEILQKALPLIGKEIVEVLDILLRWFVLQFCKSNTTCLLKVLEFLPELLDTLRNEGHSLTESEAAIFLPCLIEKMGHNIEKLREKIRELTKQIVQTYSAAKCFPYILEGLRSKNNRTRIECADLVGYILDNHGAEISGQLKSLQIVASLTAERDGETRKAALNTLATGYKILGEDIWRYVGKLTDAQKSMLDDRFKWKVREMEKRKEGKPGEARAALRRSVREIGSDVAEQSGEVMRSVSGPVLARKNFGNADIHVERQVMPRVLAGTNGPTDWNEALDIISFGSPEQSVEGMKVVCHELTQATNDPEGSAMDELIKDADRLVSCLANKVAKTFDFSLTGASSRSCKYVLNTLMQTFQNKRLAYAVKESTLDSLITELLLWLLDERVPHMDDGSQLLKALNVLMLKILDNADRTSSFVVLINLLRPLDPSRWPSPASNETFAVRNQKFSDLVVKCLIKLTKVLQSTIYDVDLDRILQSIHLYLQDLGMEEIRRRAGADDKPLRMVKTVLHELVKLRGAAIKGHLSMVPIDMKPQPIILAYIDLNLETLAAARMLTATGPGGQTHWGDSAANNASSATHSADAQLKQELAAIFKKIGDKQTCTIGLYELYRITQLYPKVDIFSQLQNASEAFRTYIRDGLAQMEKNAAAGRTPSSLPLSTPPPSALSLPSPEFTPLSPVHTNSLNDAKSLNVKSDLTNFNLPPSYVEDGRANNSISSRGHAMENTFADQRNERYLAGVTSGTLDAIRERMKSMQLAAAGVNHETESRPNINYPKRFLVSFTSTQNDAVPSSPQSQSSQRPNVVNILEERGLLESLTSDNLRLACSDPLKVYCGFDPTAQSLHLGNLLGIIVLSWFQKCGHQAVALIGGATARVGDPSGKSLERPELDPETLLINTKGITQTITRILGSNGVLVLNNYDWWKEFRLLDFLKEVGRFARVGTMMGKESVKKRLESDQGMSYTEFTYQLLQGYDFLYLFDKMRVSVQIGGSDQWGNITAGTELIRKILQVEGAYGLTFPLLLKSDGTKFGKSEDGAVWLSPEMLSPYKFYQYFFSVPDTDVVRPGYVPNTNQRRLAEEVTRFVHGEEGLIEALKATEALRPGAETKLDWKTIEGIAEDVPCCSLAYDQVINLSVVDLCVSSGLFESKSAARRLLKQGGLYLNNSRVDSESKRVGDEDIVDGKVLLLSAGKKNKVIVRIA</sequence>
<feature type="domain" description="TOG" evidence="25">
    <location>
        <begin position="275"/>
        <end position="510"/>
    </location>
</feature>
<dbReference type="EnsemblPlants" id="evm.model.05.84">
    <property type="protein sequence ID" value="cds.evm.model.05.84"/>
    <property type="gene ID" value="evm.TU.05.84"/>
</dbReference>
<evidence type="ECO:0000256" key="18">
    <source>
        <dbReference type="ARBA" id="ARBA00048248"/>
    </source>
</evidence>
<evidence type="ECO:0000256" key="20">
    <source>
        <dbReference type="PROSITE-ProRule" id="PRU00182"/>
    </source>
</evidence>
<evidence type="ECO:0000256" key="6">
    <source>
        <dbReference type="ARBA" id="ARBA00022598"/>
    </source>
</evidence>
<dbReference type="FunFam" id="1.25.10.10:FF:000165">
    <property type="entry name" value="Protein MOR1"/>
    <property type="match status" value="1"/>
</dbReference>
<feature type="region of interest" description="Disordered" evidence="23">
    <location>
        <begin position="544"/>
        <end position="591"/>
    </location>
</feature>
<evidence type="ECO:0000256" key="13">
    <source>
        <dbReference type="ARBA" id="ARBA00022946"/>
    </source>
</evidence>
<dbReference type="SMART" id="SM00363">
    <property type="entry name" value="S4"/>
    <property type="match status" value="1"/>
</dbReference>
<dbReference type="InterPro" id="IPR001412">
    <property type="entry name" value="aa-tRNA-synth_I_CS"/>
</dbReference>
<comment type="catalytic activity">
    <reaction evidence="18 21">
        <text>tRNA(Tyr) + L-tyrosine + ATP = L-tyrosyl-tRNA(Tyr) + AMP + diphosphate + H(+)</text>
        <dbReference type="Rhea" id="RHEA:10220"/>
        <dbReference type="Rhea" id="RHEA-COMP:9706"/>
        <dbReference type="Rhea" id="RHEA-COMP:9707"/>
        <dbReference type="ChEBI" id="CHEBI:15378"/>
        <dbReference type="ChEBI" id="CHEBI:30616"/>
        <dbReference type="ChEBI" id="CHEBI:33019"/>
        <dbReference type="ChEBI" id="CHEBI:58315"/>
        <dbReference type="ChEBI" id="CHEBI:78442"/>
        <dbReference type="ChEBI" id="CHEBI:78536"/>
        <dbReference type="ChEBI" id="CHEBI:456215"/>
        <dbReference type="EC" id="6.1.1.1"/>
    </reaction>
</comment>
<proteinExistence type="inferred from homology"/>
<evidence type="ECO:0000256" key="14">
    <source>
        <dbReference type="ARBA" id="ARBA00023128"/>
    </source>
</evidence>
<dbReference type="InterPro" id="IPR036986">
    <property type="entry name" value="S4_RNA-bd_sf"/>
</dbReference>
<dbReference type="SUPFAM" id="SSF55174">
    <property type="entry name" value="Alpha-L RNA-binding motif"/>
    <property type="match status" value="1"/>
</dbReference>
<comment type="similarity">
    <text evidence="4 21">Belongs to the class-I aminoacyl-tRNA synthetase family.</text>
</comment>
<dbReference type="GO" id="GO:0003723">
    <property type="term" value="F:RNA binding"/>
    <property type="evidence" value="ECO:0007669"/>
    <property type="project" value="UniProtKB-KW"/>
</dbReference>
<dbReference type="Pfam" id="PF00579">
    <property type="entry name" value="tRNA-synt_1b"/>
    <property type="match status" value="1"/>
</dbReference>
<dbReference type="FunFam" id="1.25.10.10:FF:000121">
    <property type="entry name" value="Protein MOR1"/>
    <property type="match status" value="1"/>
</dbReference>
<dbReference type="Gene3D" id="3.10.290.10">
    <property type="entry name" value="RNA-binding S4 domain"/>
    <property type="match status" value="1"/>
</dbReference>
<dbReference type="InterPro" id="IPR011989">
    <property type="entry name" value="ARM-like"/>
</dbReference>
<dbReference type="InterPro" id="IPR014729">
    <property type="entry name" value="Rossmann-like_a/b/a_fold"/>
</dbReference>
<keyword evidence="15 21" id="KW-0030">Aminoacyl-tRNA synthetase</keyword>
<feature type="region of interest" description="Disordered" evidence="23">
    <location>
        <begin position="1845"/>
        <end position="1866"/>
    </location>
</feature>
<dbReference type="PROSITE" id="PS50889">
    <property type="entry name" value="S4"/>
    <property type="match status" value="1"/>
</dbReference>
<dbReference type="FunFam" id="1.25.10.10:FF:000137">
    <property type="entry name" value="Protein MOR1"/>
    <property type="match status" value="1"/>
</dbReference>
<dbReference type="Gene3D" id="1.10.240.10">
    <property type="entry name" value="Tyrosyl-Transfer RNA Synthetase"/>
    <property type="match status" value="1"/>
</dbReference>
<evidence type="ECO:0000256" key="17">
    <source>
        <dbReference type="ARBA" id="ARBA00025722"/>
    </source>
</evidence>
<evidence type="ECO:0000256" key="12">
    <source>
        <dbReference type="ARBA" id="ARBA00022917"/>
    </source>
</evidence>
<feature type="domain" description="RNA-binding S4" evidence="24">
    <location>
        <begin position="2328"/>
        <end position="2385"/>
    </location>
</feature>
<dbReference type="Gene3D" id="3.40.50.620">
    <property type="entry name" value="HUPs"/>
    <property type="match status" value="1"/>
</dbReference>
<dbReference type="Pfam" id="PF22421">
    <property type="entry name" value="SYY_C-terminal"/>
    <property type="match status" value="1"/>
</dbReference>
<dbReference type="GO" id="GO:0004831">
    <property type="term" value="F:tyrosine-tRNA ligase activity"/>
    <property type="evidence" value="ECO:0007669"/>
    <property type="project" value="UniProtKB-EC"/>
</dbReference>
<dbReference type="OMA" id="NWKERKE"/>
<dbReference type="InterPro" id="IPR024107">
    <property type="entry name" value="Tyr-tRNA-ligase_bac_1"/>
</dbReference>
<evidence type="ECO:0000256" key="19">
    <source>
        <dbReference type="PROSITE-ProRule" id="PRU00103"/>
    </source>
</evidence>
<dbReference type="Gramene" id="evm.model.05.84">
    <property type="protein sequence ID" value="cds.evm.model.05.84"/>
    <property type="gene ID" value="evm.TU.05.84"/>
</dbReference>
<dbReference type="GO" id="GO:0046785">
    <property type="term" value="P:microtubule polymerization"/>
    <property type="evidence" value="ECO:0007669"/>
    <property type="project" value="InterPro"/>
</dbReference>
<feature type="compositionally biased region" description="Acidic residues" evidence="23">
    <location>
        <begin position="582"/>
        <end position="591"/>
    </location>
</feature>
<dbReference type="GO" id="GO:0006437">
    <property type="term" value="P:tyrosyl-tRNA aminoacylation"/>
    <property type="evidence" value="ECO:0007669"/>
    <property type="project" value="InterPro"/>
</dbReference>
<dbReference type="GO" id="GO:0009791">
    <property type="term" value="P:post-embryonic development"/>
    <property type="evidence" value="ECO:0007669"/>
    <property type="project" value="UniProtKB-ARBA"/>
</dbReference>
<protein>
    <recommendedName>
        <fullName evidence="21">Tyrosine--tRNA ligase</fullName>
        <ecNumber evidence="21">6.1.1.1</ecNumber>
    </recommendedName>
    <alternativeName>
        <fullName evidence="21">Tyrosyl-tRNA synthetase</fullName>
    </alternativeName>
</protein>
<dbReference type="NCBIfam" id="TIGR00234">
    <property type="entry name" value="tyrS"/>
    <property type="match status" value="1"/>
</dbReference>
<feature type="domain" description="TOG" evidence="25">
    <location>
        <begin position="1168"/>
        <end position="1403"/>
    </location>
</feature>
<dbReference type="SMART" id="SM01349">
    <property type="entry name" value="TOG"/>
    <property type="match status" value="5"/>
</dbReference>
<dbReference type="PROSITE" id="PS00178">
    <property type="entry name" value="AA_TRNA_LIGASE_I"/>
    <property type="match status" value="1"/>
</dbReference>
<dbReference type="FunFam" id="1.25.10.10:FF:000019">
    <property type="entry name" value="Cytoskeleton-associated protein 5"/>
    <property type="match status" value="1"/>
</dbReference>
<evidence type="ECO:0000259" key="25">
    <source>
        <dbReference type="SMART" id="SM01349"/>
    </source>
</evidence>
<dbReference type="Pfam" id="PF21041">
    <property type="entry name" value="XMAP215_CLASP_TOG"/>
    <property type="match status" value="3"/>
</dbReference>
<dbReference type="Gene3D" id="1.25.10.10">
    <property type="entry name" value="Leucine-rich Repeat Variant"/>
    <property type="match status" value="5"/>
</dbReference>
<dbReference type="GO" id="GO:0007051">
    <property type="term" value="P:spindle organization"/>
    <property type="evidence" value="ECO:0007669"/>
    <property type="project" value="InterPro"/>
</dbReference>
<dbReference type="CDD" id="cd00805">
    <property type="entry name" value="TyrRS_core"/>
    <property type="match status" value="1"/>
</dbReference>
<evidence type="ECO:0000256" key="8">
    <source>
        <dbReference type="ARBA" id="ARBA00022737"/>
    </source>
</evidence>
<keyword evidence="6 21" id="KW-0436">Ligase</keyword>
<dbReference type="InterPro" id="IPR002305">
    <property type="entry name" value="aa-tRNA-synth_Ic"/>
</dbReference>
<dbReference type="InterPro" id="IPR024395">
    <property type="entry name" value="CLASP_N_dom"/>
</dbReference>
<feature type="domain" description="TOG" evidence="25">
    <location>
        <begin position="845"/>
        <end position="1078"/>
    </location>
</feature>
<feature type="compositionally biased region" description="Polar residues" evidence="23">
    <location>
        <begin position="507"/>
        <end position="532"/>
    </location>
</feature>
<dbReference type="InterPro" id="IPR002307">
    <property type="entry name" value="Tyr-tRNA-ligase"/>
</dbReference>
<evidence type="ECO:0000313" key="26">
    <source>
        <dbReference type="EnsemblPlants" id="cds.evm.model.05.84"/>
    </source>
</evidence>
<evidence type="ECO:0000256" key="1">
    <source>
        <dbReference type="ARBA" id="ARBA00002025"/>
    </source>
</evidence>
<keyword evidence="5" id="KW-0963">Cytoplasm</keyword>
<keyword evidence="22" id="KW-0175">Coiled coil</keyword>
<keyword evidence="16" id="KW-0206">Cytoskeleton</keyword>
<keyword evidence="8" id="KW-0677">Repeat</keyword>
<evidence type="ECO:0000256" key="23">
    <source>
        <dbReference type="SAM" id="MobiDB-lite"/>
    </source>
</evidence>
<evidence type="ECO:0000256" key="21">
    <source>
        <dbReference type="RuleBase" id="RU361234"/>
    </source>
</evidence>
<dbReference type="PANTHER" id="PTHR12609">
    <property type="entry name" value="MICROTUBULE ASSOCIATED PROTEIN XMAP215"/>
    <property type="match status" value="1"/>
</dbReference>
<evidence type="ECO:0000256" key="22">
    <source>
        <dbReference type="SAM" id="Coils"/>
    </source>
</evidence>
<dbReference type="GO" id="GO:0005874">
    <property type="term" value="C:microtubule"/>
    <property type="evidence" value="ECO:0007669"/>
    <property type="project" value="UniProtKB-KW"/>
</dbReference>
<dbReference type="InterPro" id="IPR054608">
    <property type="entry name" value="SYY-like_C"/>
</dbReference>
<dbReference type="GO" id="GO:0051010">
    <property type="term" value="F:microtubule plus-end binding"/>
    <property type="evidence" value="ECO:0007669"/>
    <property type="project" value="InterPro"/>
</dbReference>
<comment type="function">
    <text evidence="1">Catalyzes the attachment of tyrosine to tRNA(Tyr) in a two-step reaction: tyrosine is first activated by ATP to form Tyr-AMP and then transferred to the acceptor end of tRNA(Tyr).</text>
</comment>
<feature type="region of interest" description="Disordered" evidence="23">
    <location>
        <begin position="501"/>
        <end position="532"/>
    </location>
</feature>
<organism evidence="26 27">
    <name type="scientific">Cannabis sativa</name>
    <name type="common">Hemp</name>
    <name type="synonym">Marijuana</name>
    <dbReference type="NCBI Taxonomy" id="3483"/>
    <lineage>
        <taxon>Eukaryota</taxon>
        <taxon>Viridiplantae</taxon>
        <taxon>Streptophyta</taxon>
        <taxon>Embryophyta</taxon>
        <taxon>Tracheophyta</taxon>
        <taxon>Spermatophyta</taxon>
        <taxon>Magnoliopsida</taxon>
        <taxon>eudicotyledons</taxon>
        <taxon>Gunneridae</taxon>
        <taxon>Pentapetalae</taxon>
        <taxon>rosids</taxon>
        <taxon>fabids</taxon>
        <taxon>Rosales</taxon>
        <taxon>Cannabaceae</taxon>
        <taxon>Cannabis</taxon>
    </lineage>
</organism>
<comment type="subcellular location">
    <subcellularLocation>
        <location evidence="3">Cytoplasm</location>
        <location evidence="3">Cytoskeleton</location>
    </subcellularLocation>
    <subcellularLocation>
        <location evidence="2">Mitochondrion</location>
    </subcellularLocation>
</comment>
<dbReference type="SUPFAM" id="SSF52374">
    <property type="entry name" value="Nucleotidylyl transferase"/>
    <property type="match status" value="1"/>
</dbReference>
<keyword evidence="14" id="KW-0496">Mitochondrion</keyword>
<dbReference type="Proteomes" id="UP000596661">
    <property type="component" value="Chromosome 5"/>
</dbReference>
<evidence type="ECO:0000256" key="7">
    <source>
        <dbReference type="ARBA" id="ARBA00022701"/>
    </source>
</evidence>
<keyword evidence="9 21" id="KW-0547">Nucleotide-binding</keyword>
<feature type="region of interest" description="Disordered" evidence="23">
    <location>
        <begin position="1096"/>
        <end position="1123"/>
    </location>
</feature>
<evidence type="ECO:0000256" key="4">
    <source>
        <dbReference type="ARBA" id="ARBA00005594"/>
    </source>
</evidence>
<feature type="domain" description="TOG" evidence="25">
    <location>
        <begin position="1"/>
        <end position="234"/>
    </location>
</feature>
<evidence type="ECO:0000256" key="5">
    <source>
        <dbReference type="ARBA" id="ARBA00022490"/>
    </source>
</evidence>
<evidence type="ECO:0000256" key="11">
    <source>
        <dbReference type="ARBA" id="ARBA00022884"/>
    </source>
</evidence>
<reference evidence="26" key="1">
    <citation type="submission" date="2018-11" db="EMBL/GenBank/DDBJ databases">
        <authorList>
            <person name="Grassa J C."/>
        </authorList>
    </citation>
    <scope>NUCLEOTIDE SEQUENCE [LARGE SCALE GENOMIC DNA]</scope>
</reference>